<dbReference type="GO" id="GO:0003824">
    <property type="term" value="F:catalytic activity"/>
    <property type="evidence" value="ECO:0007669"/>
    <property type="project" value="InterPro"/>
</dbReference>
<dbReference type="Gene3D" id="1.10.1200.10">
    <property type="entry name" value="ACP-like"/>
    <property type="match status" value="1"/>
</dbReference>
<dbReference type="NCBIfam" id="TIGR01733">
    <property type="entry name" value="AA-adenyl-dom"/>
    <property type="match status" value="2"/>
</dbReference>
<dbReference type="GO" id="GO:0044550">
    <property type="term" value="P:secondary metabolite biosynthetic process"/>
    <property type="evidence" value="ECO:0007669"/>
    <property type="project" value="TreeGrafter"/>
</dbReference>
<dbReference type="InterPro" id="IPR020806">
    <property type="entry name" value="PKS_PP-bd"/>
</dbReference>
<dbReference type="InterPro" id="IPR029058">
    <property type="entry name" value="AB_hydrolase_fold"/>
</dbReference>
<name>A0A1T3NQJ1_9ACTN</name>
<dbReference type="Proteomes" id="UP000190037">
    <property type="component" value="Unassembled WGS sequence"/>
</dbReference>
<dbReference type="Pfam" id="PF13193">
    <property type="entry name" value="AMP-binding_C"/>
    <property type="match status" value="2"/>
</dbReference>
<dbReference type="InterPro" id="IPR009081">
    <property type="entry name" value="PP-bd_ACP"/>
</dbReference>
<protein>
    <recommendedName>
        <fullName evidence="5">Carrier domain-containing protein</fullName>
    </recommendedName>
</protein>
<dbReference type="InterPro" id="IPR023213">
    <property type="entry name" value="CAT-like_dom_sf"/>
</dbReference>
<dbReference type="PANTHER" id="PTHR45527">
    <property type="entry name" value="NONRIBOSOMAL PEPTIDE SYNTHETASE"/>
    <property type="match status" value="1"/>
</dbReference>
<dbReference type="InterPro" id="IPR006162">
    <property type="entry name" value="Ppantetheine_attach_site"/>
</dbReference>
<comment type="cofactor">
    <cofactor evidence="1">
        <name>pantetheine 4'-phosphate</name>
        <dbReference type="ChEBI" id="CHEBI:47942"/>
    </cofactor>
</comment>
<dbReference type="GO" id="GO:0031177">
    <property type="term" value="F:phosphopantetheine binding"/>
    <property type="evidence" value="ECO:0007669"/>
    <property type="project" value="InterPro"/>
</dbReference>
<dbReference type="GO" id="GO:0008610">
    <property type="term" value="P:lipid biosynthetic process"/>
    <property type="evidence" value="ECO:0007669"/>
    <property type="project" value="UniProtKB-ARBA"/>
</dbReference>
<dbReference type="Pfam" id="PF00501">
    <property type="entry name" value="AMP-binding"/>
    <property type="match status" value="2"/>
</dbReference>
<dbReference type="InterPro" id="IPR045851">
    <property type="entry name" value="AMP-bd_C_sf"/>
</dbReference>
<dbReference type="Gene3D" id="3.30.300.30">
    <property type="match status" value="2"/>
</dbReference>
<dbReference type="PANTHER" id="PTHR45527:SF1">
    <property type="entry name" value="FATTY ACID SYNTHASE"/>
    <property type="match status" value="1"/>
</dbReference>
<dbReference type="SUPFAM" id="SSF56801">
    <property type="entry name" value="Acetyl-CoA synthetase-like"/>
    <property type="match status" value="2"/>
</dbReference>
<evidence type="ECO:0000313" key="6">
    <source>
        <dbReference type="EMBL" id="OPC79014.1"/>
    </source>
</evidence>
<evidence type="ECO:0000313" key="7">
    <source>
        <dbReference type="Proteomes" id="UP000190037"/>
    </source>
</evidence>
<dbReference type="GO" id="GO:0005737">
    <property type="term" value="C:cytoplasm"/>
    <property type="evidence" value="ECO:0007669"/>
    <property type="project" value="TreeGrafter"/>
</dbReference>
<accession>A0A1T3NQJ1</accession>
<dbReference type="Gene3D" id="3.40.50.980">
    <property type="match status" value="2"/>
</dbReference>
<keyword evidence="7" id="KW-1185">Reference proteome</keyword>
<evidence type="ECO:0000256" key="3">
    <source>
        <dbReference type="ARBA" id="ARBA00022553"/>
    </source>
</evidence>
<feature type="region of interest" description="Disordered" evidence="4">
    <location>
        <begin position="1530"/>
        <end position="1550"/>
    </location>
</feature>
<dbReference type="Gene3D" id="3.30.559.10">
    <property type="entry name" value="Chloramphenicol acetyltransferase-like domain"/>
    <property type="match status" value="1"/>
</dbReference>
<dbReference type="RefSeq" id="WP_078980215.1">
    <property type="nucleotide sequence ID" value="NZ_MWQN01000002.1"/>
</dbReference>
<dbReference type="InterPro" id="IPR010071">
    <property type="entry name" value="AA_adenyl_dom"/>
</dbReference>
<dbReference type="FunFam" id="3.40.50.12780:FF:000012">
    <property type="entry name" value="Non-ribosomal peptide synthetase"/>
    <property type="match status" value="1"/>
</dbReference>
<dbReference type="Gene3D" id="3.40.50.1820">
    <property type="entry name" value="alpha/beta hydrolase"/>
    <property type="match status" value="1"/>
</dbReference>
<dbReference type="FunFam" id="3.40.50.980:FF:000001">
    <property type="entry name" value="Non-ribosomal peptide synthetase"/>
    <property type="match status" value="1"/>
</dbReference>
<dbReference type="InterPro" id="IPR001242">
    <property type="entry name" value="Condensation_dom"/>
</dbReference>
<dbReference type="Gene3D" id="2.30.38.10">
    <property type="entry name" value="Luciferase, Domain 3"/>
    <property type="match status" value="1"/>
</dbReference>
<dbReference type="InterPro" id="IPR000873">
    <property type="entry name" value="AMP-dep_synth/lig_dom"/>
</dbReference>
<evidence type="ECO:0000256" key="1">
    <source>
        <dbReference type="ARBA" id="ARBA00001957"/>
    </source>
</evidence>
<keyword evidence="3" id="KW-0597">Phosphoprotein</keyword>
<evidence type="ECO:0000256" key="2">
    <source>
        <dbReference type="ARBA" id="ARBA00022450"/>
    </source>
</evidence>
<dbReference type="PROSITE" id="PS00455">
    <property type="entry name" value="AMP_BINDING"/>
    <property type="match status" value="2"/>
</dbReference>
<proteinExistence type="predicted"/>
<dbReference type="GO" id="GO:0043041">
    <property type="term" value="P:amino acid activation for nonribosomal peptide biosynthetic process"/>
    <property type="evidence" value="ECO:0007669"/>
    <property type="project" value="TreeGrafter"/>
</dbReference>
<dbReference type="SUPFAM" id="SSF47336">
    <property type="entry name" value="ACP-like"/>
    <property type="match status" value="2"/>
</dbReference>
<feature type="domain" description="Carrier" evidence="5">
    <location>
        <begin position="1546"/>
        <end position="1621"/>
    </location>
</feature>
<dbReference type="InterPro" id="IPR042099">
    <property type="entry name" value="ANL_N_sf"/>
</dbReference>
<dbReference type="PROSITE" id="PS50075">
    <property type="entry name" value="CARRIER"/>
    <property type="match status" value="2"/>
</dbReference>
<dbReference type="GO" id="GO:0017000">
    <property type="term" value="P:antibiotic biosynthetic process"/>
    <property type="evidence" value="ECO:0007669"/>
    <property type="project" value="UniProtKB-ARBA"/>
</dbReference>
<keyword evidence="2" id="KW-0596">Phosphopantetheine</keyword>
<evidence type="ECO:0000259" key="5">
    <source>
        <dbReference type="PROSITE" id="PS50075"/>
    </source>
</evidence>
<dbReference type="InterPro" id="IPR020845">
    <property type="entry name" value="AMP-binding_CS"/>
</dbReference>
<dbReference type="SMART" id="SM00823">
    <property type="entry name" value="PKS_PP"/>
    <property type="match status" value="2"/>
</dbReference>
<reference evidence="6 7" key="1">
    <citation type="submission" date="2017-03" db="EMBL/GenBank/DDBJ databases">
        <title>Draft genome sequence of Streptomyces scabrisporus NF3, endophyte isolated from Amphipterygium adstringens.</title>
        <authorList>
            <person name="Vazquez M."/>
            <person name="Ceapa C.D."/>
            <person name="Rodriguez Luna D."/>
            <person name="Sanchez Esquivel S."/>
        </authorList>
    </citation>
    <scope>NUCLEOTIDE SEQUENCE [LARGE SCALE GENOMIC DNA]</scope>
    <source>
        <strain evidence="6 7">NF3</strain>
    </source>
</reference>
<evidence type="ECO:0000256" key="4">
    <source>
        <dbReference type="SAM" id="MobiDB-lite"/>
    </source>
</evidence>
<dbReference type="InterPro" id="IPR025110">
    <property type="entry name" value="AMP-bd_C"/>
</dbReference>
<gene>
    <name evidence="6" type="ORF">B4N89_33455</name>
</gene>
<sequence length="1655" mass="176853">MSSTAFPELDPAAPLAAVVDARIVHMPASIAVIAGEHRLSYRELGEQADLVGARLAAAGVTGGTLVGVCLPRTPHLVATLLAILRAGAAYVPLDPEYPRDRLEWVIGDSQAPVVVTDHAHEHLLAGAATRLVHVDGPPPADPTPARAATGPDDLAYVLYTSGSTGRPKGVRVTHRGVVAMLRWAADTYRPDQVRGVLCSTSVCFDISVYELFFPLAVGGTVILVENVLALADAPARDEVTLINTVPSAMAALLRGPGLPAGVRTINLVGEALSRRVADQVYACPQVEYLYNLYGPTEDTVYSTWAVVDRTDRAEPLIGVPIPGTTAHVHAEDGEPAAAGELGELYLAGDGLAQGYHGRPDLTAERFVTVAGERRYRTGDLVRRRPDGALEYHGRVDQQVKLRGFRIELGEIEAVLTGHPGVQAAAVVLREDAAGPFLAAFVQPAAGTPAAGPADLRAHCLTRLPAYMLPDAVSLLPELPLTLNGKIDRKALPEATRSRFVAAEFVGPRTPTETRVVATFHDVLGVPRIGVHDPFLDAGGNSLLAVGLLARVEREFGIRIPLDTFFALPTPAAVAERVDRAEPGSAGPLVEPPYRDPRTPVLVGTVQREFATHELVAPGSALYNVPLRIRAIGALDPVELSRALGELVRRHEVLRTALMFRAGAAVAEIRPPYPVEVPLLDLPDADPAQVEAALRPYARRPLDRAEGRLLRAVAVRTGPDRYELLLVIHHIAMDGWSIGLLLNDLARAYQGVPLGEPALQYRDVAAWERRHADAHEDEARRWAGRLTDLSPEQYLPGDRTHADPFDPSGARFARRLDAGLVRAAEEWAAGEGASLYMAMLAALGILVNRYTGRTDQAVLTPFAVRPLPELEDVVGPLLNTVPLRFRVEGTDSFRELVHRLRPVVLDALDHSALPYLEQLRFAGVAGADTSTPVSQLLLAVQNHPGAAVELPGLTLEFLEEMCNGGAKTDLSMFVEFPASGPLLSVEYRTGRYDEASIATIVDHLMAILAEGLAAPDRPITETIMLDPAEYARVVEGANPAPTARPDVCLPDLIAAQIARTPDAIAVSAASGTLTYNELDALAARLARTLRYYGAERGTRVAVAMPRTHLLPAALLAVLRTGAAYLPIDTDQPIARNRALLDDAKVTLIVGESAHAAGVPLLADPGYDVVLVDGDEVRLAPAATPDPGIEAEDPAYLIHTSGSTGRPKAVAVPHRAIVNFLLSMAREPGLTAADTMAAVTTLTFDIAALELWLPLVVGARVEIADRETSADGRRLADWLDRREVTVCQATPATWRMLLEAHWPGRPGLVALCGGEALTGDLAGALLDRCARVWNMYGPTETTVWSTLLRADRAHAALRVVPIGTPIDNTRVYVLDSAGRPAPVNAPGELCIAGAGVALGYLGNAETTAERFVHDPFGPPGALMYRTGDIACRRRDGSLEFHGRADHQVKLRGFRIELGEVEAGLTALPEVNAAVASVWDAPAGPTLVGYVVSETPFTAAELTAALAERLPRHLIPGVLIPLDALPLTPAGKIDRKALPEPRPGGSGAPPEGDCEEILAEIWHELLGPARIGRDDRFLGLGGNSLQALRMAAMVEERFEITFPLRVVFEAPSLAAMARRIEDILMAEPEDPEEFDAGVDVVEHTGPTPYPAPTAGDVR</sequence>
<dbReference type="STRING" id="159449.B4N89_33455"/>
<dbReference type="OrthoDB" id="2472181at2"/>
<comment type="caution">
    <text evidence="6">The sequence shown here is derived from an EMBL/GenBank/DDBJ whole genome shotgun (WGS) entry which is preliminary data.</text>
</comment>
<dbReference type="Gene3D" id="3.40.50.12780">
    <property type="entry name" value="N-terminal domain of ligase-like"/>
    <property type="match status" value="1"/>
</dbReference>
<dbReference type="Pfam" id="PF00668">
    <property type="entry name" value="Condensation"/>
    <property type="match status" value="1"/>
</dbReference>
<dbReference type="Pfam" id="PF00550">
    <property type="entry name" value="PP-binding"/>
    <property type="match status" value="2"/>
</dbReference>
<organism evidence="6 7">
    <name type="scientific">Embleya scabrispora</name>
    <dbReference type="NCBI Taxonomy" id="159449"/>
    <lineage>
        <taxon>Bacteria</taxon>
        <taxon>Bacillati</taxon>
        <taxon>Actinomycetota</taxon>
        <taxon>Actinomycetes</taxon>
        <taxon>Kitasatosporales</taxon>
        <taxon>Streptomycetaceae</taxon>
        <taxon>Embleya</taxon>
    </lineage>
</organism>
<dbReference type="CDD" id="cd19531">
    <property type="entry name" value="LCL_NRPS-like"/>
    <property type="match status" value="1"/>
</dbReference>
<dbReference type="PROSITE" id="PS00012">
    <property type="entry name" value="PHOSPHOPANTETHEINE"/>
    <property type="match status" value="2"/>
</dbReference>
<dbReference type="InterPro" id="IPR036736">
    <property type="entry name" value="ACP-like_sf"/>
</dbReference>
<dbReference type="Gene3D" id="3.30.559.30">
    <property type="entry name" value="Nonribosomal peptide synthetase, condensation domain"/>
    <property type="match status" value="1"/>
</dbReference>
<dbReference type="EMBL" id="MWQN01000002">
    <property type="protein sequence ID" value="OPC79014.1"/>
    <property type="molecule type" value="Genomic_DNA"/>
</dbReference>
<dbReference type="FunFam" id="2.30.38.10:FF:000001">
    <property type="entry name" value="Non-ribosomal peptide synthetase PvdI"/>
    <property type="match status" value="1"/>
</dbReference>
<feature type="domain" description="Carrier" evidence="5">
    <location>
        <begin position="506"/>
        <end position="581"/>
    </location>
</feature>
<dbReference type="SUPFAM" id="SSF52777">
    <property type="entry name" value="CoA-dependent acyltransferases"/>
    <property type="match status" value="2"/>
</dbReference>